<feature type="compositionally biased region" description="Basic and acidic residues" evidence="1">
    <location>
        <begin position="81"/>
        <end position="96"/>
    </location>
</feature>
<feature type="compositionally biased region" description="Basic residues" evidence="1">
    <location>
        <begin position="97"/>
        <end position="109"/>
    </location>
</feature>
<keyword evidence="3" id="KW-1185">Reference proteome</keyword>
<reference evidence="2 3" key="1">
    <citation type="submission" date="2018-11" db="EMBL/GenBank/DDBJ databases">
        <authorList>
            <consortium name="Pathogen Informatics"/>
        </authorList>
    </citation>
    <scope>NUCLEOTIDE SEQUENCE [LARGE SCALE GENOMIC DNA]</scope>
</reference>
<dbReference type="AlphaFoldDB" id="A0A183GEX7"/>
<sequence length="155" mass="18097">MSDATSSEKFKFFSAALQNSLPRWNRGDGKYARGLTRRQRKRKQERVLKAKRRCDKKPKLFVIQDLDRQYHNKPITFNDARAADRRGPPHRHDSRGAHRHPSPPPKKHTDKTGEAHTTATLDRAIRREPHRRDDYPLTGGMLRRDPVHFRCISGT</sequence>
<gene>
    <name evidence="2" type="ORF">HPBE_LOCUS20918</name>
</gene>
<protein>
    <submittedName>
        <fullName evidence="4">Nuclear transcription factor Y subunit</fullName>
    </submittedName>
</protein>
<reference evidence="4" key="2">
    <citation type="submission" date="2019-09" db="UniProtKB">
        <authorList>
            <consortium name="WormBaseParasite"/>
        </authorList>
    </citation>
    <scope>IDENTIFICATION</scope>
</reference>
<organism evidence="3 4">
    <name type="scientific">Heligmosomoides polygyrus</name>
    <name type="common">Parasitic roundworm</name>
    <dbReference type="NCBI Taxonomy" id="6339"/>
    <lineage>
        <taxon>Eukaryota</taxon>
        <taxon>Metazoa</taxon>
        <taxon>Ecdysozoa</taxon>
        <taxon>Nematoda</taxon>
        <taxon>Chromadorea</taxon>
        <taxon>Rhabditida</taxon>
        <taxon>Rhabditina</taxon>
        <taxon>Rhabditomorpha</taxon>
        <taxon>Strongyloidea</taxon>
        <taxon>Heligmosomidae</taxon>
        <taxon>Heligmosomoides</taxon>
    </lineage>
</organism>
<evidence type="ECO:0000313" key="2">
    <source>
        <dbReference type="EMBL" id="VDP22460.1"/>
    </source>
</evidence>
<feature type="compositionally biased region" description="Basic and acidic residues" evidence="1">
    <location>
        <begin position="123"/>
        <end position="135"/>
    </location>
</feature>
<dbReference type="WBParaSite" id="HPBE_0002091901-mRNA-1">
    <property type="protein sequence ID" value="HPBE_0002091901-mRNA-1"/>
    <property type="gene ID" value="HPBE_0002091901"/>
</dbReference>
<evidence type="ECO:0000313" key="3">
    <source>
        <dbReference type="Proteomes" id="UP000050761"/>
    </source>
</evidence>
<dbReference type="EMBL" id="UZAH01032545">
    <property type="protein sequence ID" value="VDP22460.1"/>
    <property type="molecule type" value="Genomic_DNA"/>
</dbReference>
<dbReference type="Proteomes" id="UP000050761">
    <property type="component" value="Unassembled WGS sequence"/>
</dbReference>
<accession>A0A183GEX7</accession>
<name>A0A183GEX7_HELPZ</name>
<evidence type="ECO:0000313" key="4">
    <source>
        <dbReference type="WBParaSite" id="HPBE_0002091901-mRNA-1"/>
    </source>
</evidence>
<accession>A0A3P8BWC3</accession>
<feature type="region of interest" description="Disordered" evidence="1">
    <location>
        <begin position="21"/>
        <end position="60"/>
    </location>
</feature>
<feature type="region of interest" description="Disordered" evidence="1">
    <location>
        <begin position="72"/>
        <end position="142"/>
    </location>
</feature>
<feature type="compositionally biased region" description="Basic residues" evidence="1">
    <location>
        <begin position="35"/>
        <end position="56"/>
    </location>
</feature>
<evidence type="ECO:0000256" key="1">
    <source>
        <dbReference type="SAM" id="MobiDB-lite"/>
    </source>
</evidence>
<proteinExistence type="predicted"/>